<accession>A0A9P9FHE5</accession>
<dbReference type="AlphaFoldDB" id="A0A9P9FHE5"/>
<name>A0A9P9FHE5_9HYPO</name>
<dbReference type="Proteomes" id="UP000717696">
    <property type="component" value="Unassembled WGS sequence"/>
</dbReference>
<evidence type="ECO:0000313" key="1">
    <source>
        <dbReference type="EMBL" id="KAH7162317.1"/>
    </source>
</evidence>
<gene>
    <name evidence="1" type="ORF">B0J13DRAFT_633257</name>
</gene>
<evidence type="ECO:0000313" key="2">
    <source>
        <dbReference type="Proteomes" id="UP000717696"/>
    </source>
</evidence>
<organism evidence="1 2">
    <name type="scientific">Dactylonectria estremocensis</name>
    <dbReference type="NCBI Taxonomy" id="1079267"/>
    <lineage>
        <taxon>Eukaryota</taxon>
        <taxon>Fungi</taxon>
        <taxon>Dikarya</taxon>
        <taxon>Ascomycota</taxon>
        <taxon>Pezizomycotina</taxon>
        <taxon>Sordariomycetes</taxon>
        <taxon>Hypocreomycetidae</taxon>
        <taxon>Hypocreales</taxon>
        <taxon>Nectriaceae</taxon>
        <taxon>Dactylonectria</taxon>
    </lineage>
</organism>
<dbReference type="EMBL" id="JAGMUU010000001">
    <property type="protein sequence ID" value="KAH7162317.1"/>
    <property type="molecule type" value="Genomic_DNA"/>
</dbReference>
<sequence>MSPTHCIRTSTSPSQSTVPLLLLSPSRVHSKLPLAPSHFGVDGGVKEVKRKRKEVGAFPWGELHGSQDRQAKPGPRTSYGWIAQCNKPLPTLMRDLTLPGCKDERTSRLYFPNRLNRTEIRNAAAGSCPNCASSTRSTTIHFSSAALEAATAKKWAKRWSAKTVSSDCRLDHCTWTPGDNRPRDRVSSTMHGSCRHTDAGAHALHVQSLGADPNAIASMTWENSGETWEVTNVAPHVNESAWLSLPPVGIVKNCFFSPRTALYHGRRDPLLRSAWHLVSSSLFEQ</sequence>
<proteinExistence type="predicted"/>
<reference evidence="1" key="1">
    <citation type="journal article" date="2021" name="Nat. Commun.">
        <title>Genetic determinants of endophytism in the Arabidopsis root mycobiome.</title>
        <authorList>
            <person name="Mesny F."/>
            <person name="Miyauchi S."/>
            <person name="Thiergart T."/>
            <person name="Pickel B."/>
            <person name="Atanasova L."/>
            <person name="Karlsson M."/>
            <person name="Huettel B."/>
            <person name="Barry K.W."/>
            <person name="Haridas S."/>
            <person name="Chen C."/>
            <person name="Bauer D."/>
            <person name="Andreopoulos W."/>
            <person name="Pangilinan J."/>
            <person name="LaButti K."/>
            <person name="Riley R."/>
            <person name="Lipzen A."/>
            <person name="Clum A."/>
            <person name="Drula E."/>
            <person name="Henrissat B."/>
            <person name="Kohler A."/>
            <person name="Grigoriev I.V."/>
            <person name="Martin F.M."/>
            <person name="Hacquard S."/>
        </authorList>
    </citation>
    <scope>NUCLEOTIDE SEQUENCE</scope>
    <source>
        <strain evidence="1">MPI-CAGE-AT-0021</strain>
    </source>
</reference>
<keyword evidence="2" id="KW-1185">Reference proteome</keyword>
<protein>
    <submittedName>
        <fullName evidence="1">Uncharacterized protein</fullName>
    </submittedName>
</protein>
<comment type="caution">
    <text evidence="1">The sequence shown here is derived from an EMBL/GenBank/DDBJ whole genome shotgun (WGS) entry which is preliminary data.</text>
</comment>